<protein>
    <submittedName>
        <fullName evidence="1">Uncharacterized protein</fullName>
    </submittedName>
</protein>
<gene>
    <name evidence="1" type="ORF">CEXT_352031</name>
</gene>
<proteinExistence type="predicted"/>
<organism evidence="1 2">
    <name type="scientific">Caerostris extrusa</name>
    <name type="common">Bark spider</name>
    <name type="synonym">Caerostris bankana</name>
    <dbReference type="NCBI Taxonomy" id="172846"/>
    <lineage>
        <taxon>Eukaryota</taxon>
        <taxon>Metazoa</taxon>
        <taxon>Ecdysozoa</taxon>
        <taxon>Arthropoda</taxon>
        <taxon>Chelicerata</taxon>
        <taxon>Arachnida</taxon>
        <taxon>Araneae</taxon>
        <taxon>Araneomorphae</taxon>
        <taxon>Entelegynae</taxon>
        <taxon>Araneoidea</taxon>
        <taxon>Araneidae</taxon>
        <taxon>Caerostris</taxon>
    </lineage>
</organism>
<sequence length="70" mass="8036">MYGVPLDIPSSPPDLQRLCRPQNYLPRAEVEVEPKVLSMDSRKVVPNLFITKTTFSIVHQDSSRIQKKLK</sequence>
<reference evidence="1 2" key="1">
    <citation type="submission" date="2021-06" db="EMBL/GenBank/DDBJ databases">
        <title>Caerostris extrusa draft genome.</title>
        <authorList>
            <person name="Kono N."/>
            <person name="Arakawa K."/>
        </authorList>
    </citation>
    <scope>NUCLEOTIDE SEQUENCE [LARGE SCALE GENOMIC DNA]</scope>
</reference>
<accession>A0AAV4QLP9</accession>
<comment type="caution">
    <text evidence="1">The sequence shown here is derived from an EMBL/GenBank/DDBJ whole genome shotgun (WGS) entry which is preliminary data.</text>
</comment>
<evidence type="ECO:0000313" key="1">
    <source>
        <dbReference type="EMBL" id="GIY08990.1"/>
    </source>
</evidence>
<dbReference type="AlphaFoldDB" id="A0AAV4QLP9"/>
<evidence type="ECO:0000313" key="2">
    <source>
        <dbReference type="Proteomes" id="UP001054945"/>
    </source>
</evidence>
<name>A0AAV4QLP9_CAEEX</name>
<dbReference type="Proteomes" id="UP001054945">
    <property type="component" value="Unassembled WGS sequence"/>
</dbReference>
<keyword evidence="2" id="KW-1185">Reference proteome</keyword>
<dbReference type="EMBL" id="BPLR01006323">
    <property type="protein sequence ID" value="GIY08990.1"/>
    <property type="molecule type" value="Genomic_DNA"/>
</dbReference>